<protein>
    <submittedName>
        <fullName evidence="2">DUF2798 domain-containing protein</fullName>
    </submittedName>
</protein>
<evidence type="ECO:0000313" key="3">
    <source>
        <dbReference type="Proteomes" id="UP000618319"/>
    </source>
</evidence>
<comment type="caution">
    <text evidence="2">The sequence shown here is derived from an EMBL/GenBank/DDBJ whole genome shotgun (WGS) entry which is preliminary data.</text>
</comment>
<dbReference type="RefSeq" id="WP_196938363.1">
    <property type="nucleotide sequence ID" value="NZ_MU158689.1"/>
</dbReference>
<keyword evidence="3" id="KW-1185">Reference proteome</keyword>
<reference evidence="2 3" key="1">
    <citation type="submission" date="2018-02" db="EMBL/GenBank/DDBJ databases">
        <title>Sphingobacterium KA21.</title>
        <authorList>
            <person name="Vasarhelyi B.M."/>
            <person name="Deshmukh S."/>
            <person name="Balint B."/>
            <person name="Kukolya J."/>
        </authorList>
    </citation>
    <scope>NUCLEOTIDE SEQUENCE [LARGE SCALE GENOMIC DNA]</scope>
    <source>
        <strain evidence="2 3">Ka21</strain>
    </source>
</reference>
<dbReference type="Proteomes" id="UP000618319">
    <property type="component" value="Unassembled WGS sequence"/>
</dbReference>
<dbReference type="Pfam" id="PF11391">
    <property type="entry name" value="DUF2798"/>
    <property type="match status" value="1"/>
</dbReference>
<accession>A0ABR9T8C0</accession>
<keyword evidence="1" id="KW-1133">Transmembrane helix</keyword>
<evidence type="ECO:0000256" key="1">
    <source>
        <dbReference type="SAM" id="Phobius"/>
    </source>
</evidence>
<sequence length="74" mass="8828">MKHRQKYFRFINTFFVVLPTTFVISIVTHLMKGTFIENRIDLFFKSWLLLLPIAYLCVLLLLPLADKITNRILK</sequence>
<keyword evidence="1" id="KW-0472">Membrane</keyword>
<proteinExistence type="predicted"/>
<dbReference type="InterPro" id="IPR021529">
    <property type="entry name" value="DUF2798"/>
</dbReference>
<feature type="transmembrane region" description="Helical" evidence="1">
    <location>
        <begin position="47"/>
        <end position="65"/>
    </location>
</feature>
<name>A0ABR9T8C0_9SPHI</name>
<gene>
    <name evidence="2" type="ORF">C4F40_10400</name>
</gene>
<evidence type="ECO:0000313" key="2">
    <source>
        <dbReference type="EMBL" id="MBE8721134.1"/>
    </source>
</evidence>
<dbReference type="EMBL" id="PSKQ01000019">
    <property type="protein sequence ID" value="MBE8721134.1"/>
    <property type="molecule type" value="Genomic_DNA"/>
</dbReference>
<organism evidence="2 3">
    <name type="scientific">Sphingobacterium pedocola</name>
    <dbReference type="NCBI Taxonomy" id="2082722"/>
    <lineage>
        <taxon>Bacteria</taxon>
        <taxon>Pseudomonadati</taxon>
        <taxon>Bacteroidota</taxon>
        <taxon>Sphingobacteriia</taxon>
        <taxon>Sphingobacteriales</taxon>
        <taxon>Sphingobacteriaceae</taxon>
        <taxon>Sphingobacterium</taxon>
    </lineage>
</organism>
<keyword evidence="1" id="KW-0812">Transmembrane</keyword>
<feature type="transmembrane region" description="Helical" evidence="1">
    <location>
        <begin position="7"/>
        <end position="27"/>
    </location>
</feature>